<dbReference type="InterPro" id="IPR047647">
    <property type="entry name" value="ISAs1_transpos"/>
</dbReference>
<dbReference type="OrthoDB" id="9815086at2"/>
<dbReference type="Pfam" id="PF01609">
    <property type="entry name" value="DDE_Tnp_1"/>
    <property type="match status" value="1"/>
</dbReference>
<evidence type="ECO:0000313" key="3">
    <source>
        <dbReference type="EMBL" id="ADZ77523.1"/>
    </source>
</evidence>
<dbReference type="EMBL" id="CP002584">
    <property type="protein sequence ID" value="ADZ77523.1"/>
    <property type="molecule type" value="Genomic_DNA"/>
</dbReference>
<proteinExistence type="predicted"/>
<feature type="domain" description="H repeat-associated protein N-terminal" evidence="2">
    <location>
        <begin position="5"/>
        <end position="92"/>
    </location>
</feature>
<organism evidence="5">
    <name type="scientific">Sphingobacterium sp. (strain 21)</name>
    <dbReference type="NCBI Taxonomy" id="743722"/>
    <lineage>
        <taxon>Bacteria</taxon>
        <taxon>Pseudomonadati</taxon>
        <taxon>Bacteroidota</taxon>
        <taxon>Sphingobacteriia</taxon>
        <taxon>Sphingobacteriales</taxon>
        <taxon>Sphingobacteriaceae</taxon>
        <taxon>Sphingobacterium</taxon>
    </lineage>
</organism>
<evidence type="ECO:0000313" key="5">
    <source>
        <dbReference type="EMBL" id="ADZ81149.1"/>
    </source>
</evidence>
<dbReference type="AlphaFoldDB" id="F4C9Q0"/>
<protein>
    <submittedName>
        <fullName evidence="5">Transposase IS4 family protein</fullName>
    </submittedName>
</protein>
<dbReference type="KEGG" id="shg:Sph21_4639"/>
<dbReference type="InterPro" id="IPR032806">
    <property type="entry name" value="YbfD_N"/>
</dbReference>
<dbReference type="KEGG" id="shg:Sph21_4412"/>
<dbReference type="GO" id="GO:0004803">
    <property type="term" value="F:transposase activity"/>
    <property type="evidence" value="ECO:0007669"/>
    <property type="project" value="InterPro"/>
</dbReference>
<dbReference type="GO" id="GO:0006313">
    <property type="term" value="P:DNA transposition"/>
    <property type="evidence" value="ECO:0007669"/>
    <property type="project" value="InterPro"/>
</dbReference>
<sequence length="364" mass="40633">MSNPMEHFSSLTDPRVERTKEHLLGDIVFITIAAVICGCENWNEIESYGESKQEWLSGFLRLPGGIPSHDTFNRVFAALDPLEFETCFLEWVKSVAELTEGEIISIDGKTIRGSRGKGAKSAIHMVSAWAGTNNMVLGQVRTAEKSNEITAIPKLLRVLELKGCIVTIDAMGCQTAITQQIQDSGADYVIAVKGNQGQLEQDVEDTLRFCSPVSQHKEVDSGHGRVETRTCSVYTDLSHIQQPERWTGLKAIACVESIRYLKATQTEQKEKRYYITSLNANAEKIAGAVRSHWAIENSLHWVLDVAFHEDSSRKRTGNAAENFSIICRIALNLIKNEKSSKRSVKGKRLIAGWDNHYLLNILKN</sequence>
<accession>F4C9Q0</accession>
<gene>
    <name evidence="3" type="ordered locus">Sph21_0949</name>
    <name evidence="4" type="ordered locus">Sph21_4412</name>
    <name evidence="5" type="ordered locus">Sph21_4639</name>
</gene>
<evidence type="ECO:0000313" key="4">
    <source>
        <dbReference type="EMBL" id="ADZ80931.1"/>
    </source>
</evidence>
<dbReference type="EMBL" id="CP002584">
    <property type="protein sequence ID" value="ADZ80931.1"/>
    <property type="molecule type" value="Genomic_DNA"/>
</dbReference>
<dbReference type="PATRIC" id="fig|743722.3.peg.1016"/>
<dbReference type="PANTHER" id="PTHR30298">
    <property type="entry name" value="H REPEAT-ASSOCIATED PREDICTED TRANSPOSASE"/>
    <property type="match status" value="1"/>
</dbReference>
<dbReference type="HOGENOM" id="CLU_046404_0_1_10"/>
<evidence type="ECO:0000259" key="1">
    <source>
        <dbReference type="Pfam" id="PF01609"/>
    </source>
</evidence>
<dbReference type="InterPro" id="IPR002559">
    <property type="entry name" value="Transposase_11"/>
</dbReference>
<dbReference type="KEGG" id="shg:Sph21_0949"/>
<dbReference type="eggNOG" id="COG5433">
    <property type="taxonomic scope" value="Bacteria"/>
</dbReference>
<dbReference type="InterPro" id="IPR051698">
    <property type="entry name" value="Transposase_11-like"/>
</dbReference>
<reference evidence="5" key="1">
    <citation type="submission" date="2011-03" db="EMBL/GenBank/DDBJ databases">
        <title>Complete sequence of Sphingobacterium sp. 21.</title>
        <authorList>
            <consortium name="US DOE Joint Genome Institute"/>
            <person name="Lucas S."/>
            <person name="Copeland A."/>
            <person name="Lapidus A."/>
            <person name="Cheng J.-F."/>
            <person name="Goodwin L."/>
            <person name="Pitluck S."/>
            <person name="Davenport K."/>
            <person name="Detter J.C."/>
            <person name="Han C."/>
            <person name="Tapia R."/>
            <person name="Land M."/>
            <person name="Hauser L."/>
            <person name="Kyrpides N."/>
            <person name="Ivanova N."/>
            <person name="Ovchinnikova G."/>
            <person name="Pagani I."/>
            <person name="Siebers A.K."/>
            <person name="Allgaier M."/>
            <person name="Thelen M.P."/>
            <person name="Hugenholtz P."/>
            <person name="Woyke T."/>
        </authorList>
    </citation>
    <scope>NUCLEOTIDE SEQUENCE</scope>
    <source>
        <strain evidence="5">21</strain>
    </source>
</reference>
<dbReference type="NCBIfam" id="NF033564">
    <property type="entry name" value="transpos_ISAs1"/>
    <property type="match status" value="1"/>
</dbReference>
<evidence type="ECO:0000259" key="2">
    <source>
        <dbReference type="Pfam" id="PF13808"/>
    </source>
</evidence>
<name>F4C9Q0_SPHS2</name>
<dbReference type="GO" id="GO:0003677">
    <property type="term" value="F:DNA binding"/>
    <property type="evidence" value="ECO:0007669"/>
    <property type="project" value="InterPro"/>
</dbReference>
<dbReference type="PANTHER" id="PTHR30298:SF0">
    <property type="entry name" value="PROTEIN YBFL-RELATED"/>
    <property type="match status" value="1"/>
</dbReference>
<dbReference type="EMBL" id="CP002584">
    <property type="protein sequence ID" value="ADZ81149.1"/>
    <property type="molecule type" value="Genomic_DNA"/>
</dbReference>
<dbReference type="Pfam" id="PF13808">
    <property type="entry name" value="DDE_Tnp_1_assoc"/>
    <property type="match status" value="1"/>
</dbReference>
<feature type="domain" description="Transposase IS4-like" evidence="1">
    <location>
        <begin position="101"/>
        <end position="333"/>
    </location>
</feature>